<dbReference type="InterPro" id="IPR036145">
    <property type="entry name" value="MinC_C_sf"/>
</dbReference>
<comment type="caution">
    <text evidence="10">The sequence shown here is derived from an EMBL/GenBank/DDBJ whole genome shotgun (WGS) entry which is preliminary data.</text>
</comment>
<dbReference type="SUPFAM" id="SSF63848">
    <property type="entry name" value="Cell-division inhibitor MinC, C-terminal domain"/>
    <property type="match status" value="1"/>
</dbReference>
<organism evidence="10 11">
    <name type="scientific">Isachenkonia alkalipeptolytica</name>
    <dbReference type="NCBI Taxonomy" id="2565777"/>
    <lineage>
        <taxon>Bacteria</taxon>
        <taxon>Bacillati</taxon>
        <taxon>Bacillota</taxon>
        <taxon>Clostridia</taxon>
        <taxon>Eubacteriales</taxon>
        <taxon>Clostridiaceae</taxon>
        <taxon>Isachenkonia</taxon>
    </lineage>
</organism>
<keyword evidence="4 7" id="KW-0131">Cell cycle</keyword>
<evidence type="ECO:0000313" key="11">
    <source>
        <dbReference type="Proteomes" id="UP000449710"/>
    </source>
</evidence>
<dbReference type="PANTHER" id="PTHR34108">
    <property type="entry name" value="SEPTUM SITE-DETERMINING PROTEIN MINC"/>
    <property type="match status" value="1"/>
</dbReference>
<dbReference type="EMBL" id="SUMG01000014">
    <property type="protein sequence ID" value="NBG88951.1"/>
    <property type="molecule type" value="Genomic_DNA"/>
</dbReference>
<keyword evidence="2 7" id="KW-0132">Cell division</keyword>
<evidence type="ECO:0000256" key="5">
    <source>
        <dbReference type="ARBA" id="ARBA00025606"/>
    </source>
</evidence>
<comment type="subunit">
    <text evidence="6 7">Interacts with MinD and FtsZ.</text>
</comment>
<dbReference type="Pfam" id="PF05209">
    <property type="entry name" value="MinC_N"/>
    <property type="match status" value="1"/>
</dbReference>
<evidence type="ECO:0000313" key="10">
    <source>
        <dbReference type="EMBL" id="NBG88951.1"/>
    </source>
</evidence>
<dbReference type="InterPro" id="IPR013033">
    <property type="entry name" value="MinC"/>
</dbReference>
<dbReference type="AlphaFoldDB" id="A0AA43XM06"/>
<protein>
    <recommendedName>
        <fullName evidence="7">Probable septum site-determining protein MinC</fullName>
    </recommendedName>
</protein>
<name>A0AA43XM06_9CLOT</name>
<dbReference type="InterPro" id="IPR016098">
    <property type="entry name" value="CAP/MinC_C"/>
</dbReference>
<dbReference type="InterPro" id="IPR007874">
    <property type="entry name" value="MinC_N"/>
</dbReference>
<evidence type="ECO:0000259" key="8">
    <source>
        <dbReference type="Pfam" id="PF03775"/>
    </source>
</evidence>
<reference evidence="10 11" key="1">
    <citation type="submission" date="2019-04" db="EMBL/GenBank/DDBJ databases">
        <title>Isachenkonia alkalipeptolytica gen. nov. sp. nov. a new anaerobic, alkiliphilic organothrophic bacterium capable to reduce synthesized ferrihydrite isolated from a soda lake.</title>
        <authorList>
            <person name="Toshchakov S.V."/>
            <person name="Zavarzina D.G."/>
            <person name="Zhilina T.N."/>
            <person name="Kostrikina N.A."/>
            <person name="Kublanov I.V."/>
        </authorList>
    </citation>
    <scope>NUCLEOTIDE SEQUENCE [LARGE SCALE GENOMIC DNA]</scope>
    <source>
        <strain evidence="10 11">Z-1701</strain>
    </source>
</reference>
<dbReference type="Proteomes" id="UP000449710">
    <property type="component" value="Unassembled WGS sequence"/>
</dbReference>
<evidence type="ECO:0000256" key="1">
    <source>
        <dbReference type="ARBA" id="ARBA00006291"/>
    </source>
</evidence>
<dbReference type="Gene3D" id="2.160.20.70">
    <property type="match status" value="1"/>
</dbReference>
<dbReference type="GO" id="GO:0000902">
    <property type="term" value="P:cell morphogenesis"/>
    <property type="evidence" value="ECO:0007669"/>
    <property type="project" value="InterPro"/>
</dbReference>
<dbReference type="HAMAP" id="MF_00267">
    <property type="entry name" value="MinC"/>
    <property type="match status" value="1"/>
</dbReference>
<evidence type="ECO:0000256" key="3">
    <source>
        <dbReference type="ARBA" id="ARBA00023210"/>
    </source>
</evidence>
<gene>
    <name evidence="7" type="primary">minC</name>
    <name evidence="10" type="ORF">ISALK_10615</name>
</gene>
<keyword evidence="3 7" id="KW-0717">Septation</keyword>
<accession>A0AA43XM06</accession>
<comment type="similarity">
    <text evidence="1 7">Belongs to the MinC family.</text>
</comment>
<dbReference type="Gene3D" id="3.30.160.540">
    <property type="match status" value="1"/>
</dbReference>
<evidence type="ECO:0000256" key="6">
    <source>
        <dbReference type="ARBA" id="ARBA00046874"/>
    </source>
</evidence>
<dbReference type="GO" id="GO:0051302">
    <property type="term" value="P:regulation of cell division"/>
    <property type="evidence" value="ECO:0007669"/>
    <property type="project" value="InterPro"/>
</dbReference>
<evidence type="ECO:0000256" key="7">
    <source>
        <dbReference type="HAMAP-Rule" id="MF_00267"/>
    </source>
</evidence>
<comment type="function">
    <text evidence="5 7">Cell division inhibitor that blocks the formation of polar Z ring septums. Rapidly oscillates between the poles of the cell to destabilize FtsZ filaments that have formed before they mature into polar Z rings. Prevents FtsZ polymerization.</text>
</comment>
<dbReference type="Pfam" id="PF03775">
    <property type="entry name" value="MinC_C"/>
    <property type="match status" value="1"/>
</dbReference>
<proteinExistence type="inferred from homology"/>
<dbReference type="RefSeq" id="WP_160722108.1">
    <property type="nucleotide sequence ID" value="NZ_SUMG01000014.1"/>
</dbReference>
<feature type="domain" description="Septum formation inhibitor MinC C-terminal" evidence="8">
    <location>
        <begin position="100"/>
        <end position="198"/>
    </location>
</feature>
<keyword evidence="11" id="KW-1185">Reference proteome</keyword>
<dbReference type="SUPFAM" id="SSF64043">
    <property type="entry name" value="Cell-division inhibitor MinC, N-terminal domain"/>
    <property type="match status" value="1"/>
</dbReference>
<dbReference type="InterPro" id="IPR005526">
    <property type="entry name" value="Septum_form_inhib_MinC_C"/>
</dbReference>
<dbReference type="PANTHER" id="PTHR34108:SF1">
    <property type="entry name" value="SEPTUM SITE-DETERMINING PROTEIN MINC"/>
    <property type="match status" value="1"/>
</dbReference>
<feature type="domain" description="Septum formation inhibitor MinC N-terminal" evidence="9">
    <location>
        <begin position="7"/>
        <end position="68"/>
    </location>
</feature>
<evidence type="ECO:0000256" key="2">
    <source>
        <dbReference type="ARBA" id="ARBA00022618"/>
    </source>
</evidence>
<evidence type="ECO:0000256" key="4">
    <source>
        <dbReference type="ARBA" id="ARBA00023306"/>
    </source>
</evidence>
<dbReference type="GO" id="GO:0000917">
    <property type="term" value="P:division septum assembly"/>
    <property type="evidence" value="ECO:0007669"/>
    <property type="project" value="UniProtKB-KW"/>
</dbReference>
<evidence type="ECO:0000259" key="9">
    <source>
        <dbReference type="Pfam" id="PF05209"/>
    </source>
</evidence>
<dbReference type="GO" id="GO:1901891">
    <property type="term" value="P:regulation of cell septum assembly"/>
    <property type="evidence" value="ECO:0007669"/>
    <property type="project" value="InterPro"/>
</dbReference>
<sequence>MTNQSLIEFKGTKDGLVIKVKENQDFQNIKSALIAHFEKAGSFFKGANLLDIECPYINEEERLALKTIVMEKYDLNFKEVTEDFKPEIFQGLKEGMTKFHSGTLRSGQVLSYEGNLVVFGDVNPGAVVKAYGNIIVLGSLRGIAHAGANGNLDAIVSAHVLNPTQLRIGDIIARSPDEKLPDSVNPEVAKVKNQSVYVESNYNKGKKKGEK</sequence>